<keyword evidence="3" id="KW-1185">Reference proteome</keyword>
<evidence type="ECO:0000313" key="2">
    <source>
        <dbReference type="EMBL" id="KAL3320799.1"/>
    </source>
</evidence>
<feature type="compositionally biased region" description="Basic residues" evidence="1">
    <location>
        <begin position="67"/>
        <end position="76"/>
    </location>
</feature>
<evidence type="ECO:0000256" key="1">
    <source>
        <dbReference type="SAM" id="MobiDB-lite"/>
    </source>
</evidence>
<organism evidence="2 3">
    <name type="scientific">Cichlidogyrus casuarinus</name>
    <dbReference type="NCBI Taxonomy" id="1844966"/>
    <lineage>
        <taxon>Eukaryota</taxon>
        <taxon>Metazoa</taxon>
        <taxon>Spiralia</taxon>
        <taxon>Lophotrochozoa</taxon>
        <taxon>Platyhelminthes</taxon>
        <taxon>Monogenea</taxon>
        <taxon>Monopisthocotylea</taxon>
        <taxon>Dactylogyridea</taxon>
        <taxon>Ancyrocephalidae</taxon>
        <taxon>Cichlidogyrus</taxon>
    </lineage>
</organism>
<feature type="region of interest" description="Disordered" evidence="1">
    <location>
        <begin position="55"/>
        <end position="76"/>
    </location>
</feature>
<evidence type="ECO:0000313" key="3">
    <source>
        <dbReference type="Proteomes" id="UP001626550"/>
    </source>
</evidence>
<sequence length="76" mass="8898">MDLTTAAEGIRQAKASYKRLARERKRSKMQKCEMGEEVDTNAVLQEDLQEGDLDHLKIDNPLSERNARKRRLKKER</sequence>
<name>A0ABD2QMN4_9PLAT</name>
<reference evidence="2 3" key="1">
    <citation type="submission" date="2024-11" db="EMBL/GenBank/DDBJ databases">
        <title>Adaptive evolution of stress response genes in parasites aligns with host niche diversity.</title>
        <authorList>
            <person name="Hahn C."/>
            <person name="Resl P."/>
        </authorList>
    </citation>
    <scope>NUCLEOTIDE SEQUENCE [LARGE SCALE GENOMIC DNA]</scope>
    <source>
        <strain evidence="2">EGGRZ-B1_66</strain>
        <tissue evidence="2">Body</tissue>
    </source>
</reference>
<dbReference type="Proteomes" id="UP001626550">
    <property type="component" value="Unassembled WGS sequence"/>
</dbReference>
<comment type="caution">
    <text evidence="2">The sequence shown here is derived from an EMBL/GenBank/DDBJ whole genome shotgun (WGS) entry which is preliminary data.</text>
</comment>
<gene>
    <name evidence="2" type="ORF">Ciccas_000515</name>
</gene>
<protein>
    <submittedName>
        <fullName evidence="2">Uncharacterized protein</fullName>
    </submittedName>
</protein>
<dbReference type="AlphaFoldDB" id="A0ABD2QMN4"/>
<dbReference type="EMBL" id="JBJKFK010000028">
    <property type="protein sequence ID" value="KAL3320799.1"/>
    <property type="molecule type" value="Genomic_DNA"/>
</dbReference>
<accession>A0ABD2QMN4</accession>
<proteinExistence type="predicted"/>